<evidence type="ECO:0000256" key="1">
    <source>
        <dbReference type="SAM" id="Coils"/>
    </source>
</evidence>
<name>A0AAD6V9N7_9AGAR</name>
<dbReference type="EMBL" id="JARJCW010000050">
    <property type="protein sequence ID" value="KAJ7203586.1"/>
    <property type="molecule type" value="Genomic_DNA"/>
</dbReference>
<reference evidence="2" key="1">
    <citation type="submission" date="2023-03" db="EMBL/GenBank/DDBJ databases">
        <title>Massive genome expansion in bonnet fungi (Mycena s.s.) driven by repeated elements and novel gene families across ecological guilds.</title>
        <authorList>
            <consortium name="Lawrence Berkeley National Laboratory"/>
            <person name="Harder C.B."/>
            <person name="Miyauchi S."/>
            <person name="Viragh M."/>
            <person name="Kuo A."/>
            <person name="Thoen E."/>
            <person name="Andreopoulos B."/>
            <person name="Lu D."/>
            <person name="Skrede I."/>
            <person name="Drula E."/>
            <person name="Henrissat B."/>
            <person name="Morin E."/>
            <person name="Kohler A."/>
            <person name="Barry K."/>
            <person name="LaButti K."/>
            <person name="Morin E."/>
            <person name="Salamov A."/>
            <person name="Lipzen A."/>
            <person name="Mereny Z."/>
            <person name="Hegedus B."/>
            <person name="Baldrian P."/>
            <person name="Stursova M."/>
            <person name="Weitz H."/>
            <person name="Taylor A."/>
            <person name="Grigoriev I.V."/>
            <person name="Nagy L.G."/>
            <person name="Martin F."/>
            <person name="Kauserud H."/>
        </authorList>
    </citation>
    <scope>NUCLEOTIDE SEQUENCE</scope>
    <source>
        <strain evidence="2">9144</strain>
    </source>
</reference>
<keyword evidence="3" id="KW-1185">Reference proteome</keyword>
<gene>
    <name evidence="2" type="ORF">GGX14DRAFT_570041</name>
</gene>
<evidence type="ECO:0000313" key="3">
    <source>
        <dbReference type="Proteomes" id="UP001219525"/>
    </source>
</evidence>
<keyword evidence="1" id="KW-0175">Coiled coil</keyword>
<feature type="coiled-coil region" evidence="1">
    <location>
        <begin position="29"/>
        <end position="63"/>
    </location>
</feature>
<protein>
    <submittedName>
        <fullName evidence="2">Uncharacterized protein</fullName>
    </submittedName>
</protein>
<comment type="caution">
    <text evidence="2">The sequence shown here is derived from an EMBL/GenBank/DDBJ whole genome shotgun (WGS) entry which is preliminary data.</text>
</comment>
<dbReference type="AlphaFoldDB" id="A0AAD6V9N7"/>
<dbReference type="Proteomes" id="UP001219525">
    <property type="component" value="Unassembled WGS sequence"/>
</dbReference>
<accession>A0AAD6V9N7</accession>
<sequence length="233" mass="25536">MKVFSLRRLPVSTAVSTSRRLQHHPGNMMPFLKELMKNHQSQQERLQQRLDDANAQLTAAAVAAAVKLNTLELTSLREISDLNTKIKIMNNNLCLRSSMEVVAEVLRVHAKQLPKPIPFPPIGVQPVLDAIVAGKFNTPLILFDDAKKMIMSQLGGITSASVGCALKTIYAELLKHHHDGGSTQLTVKAGEQTPPEAIAALSVLLFARRLFHCSIDAAYQDSTGQPLFLLSNL</sequence>
<proteinExistence type="predicted"/>
<evidence type="ECO:0000313" key="2">
    <source>
        <dbReference type="EMBL" id="KAJ7203586.1"/>
    </source>
</evidence>
<organism evidence="2 3">
    <name type="scientific">Mycena pura</name>
    <dbReference type="NCBI Taxonomy" id="153505"/>
    <lineage>
        <taxon>Eukaryota</taxon>
        <taxon>Fungi</taxon>
        <taxon>Dikarya</taxon>
        <taxon>Basidiomycota</taxon>
        <taxon>Agaricomycotina</taxon>
        <taxon>Agaricomycetes</taxon>
        <taxon>Agaricomycetidae</taxon>
        <taxon>Agaricales</taxon>
        <taxon>Marasmiineae</taxon>
        <taxon>Mycenaceae</taxon>
        <taxon>Mycena</taxon>
    </lineage>
</organism>